<dbReference type="Gene3D" id="1.10.1740.10">
    <property type="match status" value="1"/>
</dbReference>
<dbReference type="InterPro" id="IPR013324">
    <property type="entry name" value="RNA_pol_sigma_r3/r4-like"/>
</dbReference>
<dbReference type="GO" id="GO:0006352">
    <property type="term" value="P:DNA-templated transcription initiation"/>
    <property type="evidence" value="ECO:0007669"/>
    <property type="project" value="InterPro"/>
</dbReference>
<evidence type="ECO:0000256" key="4">
    <source>
        <dbReference type="ARBA" id="ARBA00023163"/>
    </source>
</evidence>
<feature type="domain" description="RNA polymerase sigma factor 70 region 4 type 2" evidence="6">
    <location>
        <begin position="91"/>
        <end position="142"/>
    </location>
</feature>
<accession>A0A291N5I0</accession>
<evidence type="ECO:0000259" key="6">
    <source>
        <dbReference type="Pfam" id="PF08281"/>
    </source>
</evidence>
<name>A0A291N5I0_SPHYA</name>
<dbReference type="InterPro" id="IPR013325">
    <property type="entry name" value="RNA_pol_sigma_r2"/>
</dbReference>
<dbReference type="InterPro" id="IPR039425">
    <property type="entry name" value="RNA_pol_sigma-70-like"/>
</dbReference>
<dbReference type="SUPFAM" id="SSF88946">
    <property type="entry name" value="Sigma2 domain of RNA polymerase sigma factors"/>
    <property type="match status" value="1"/>
</dbReference>
<reference evidence="7 8" key="1">
    <citation type="submission" date="2017-10" db="EMBL/GenBank/DDBJ databases">
        <title>Sphingobium yanoikuyae S72.</title>
        <authorList>
            <person name="Sanchez E."/>
            <person name="Bustos P."/>
            <person name="Mendoza P."/>
            <person name="Guo X."/>
            <person name="Mendoza A."/>
        </authorList>
    </citation>
    <scope>NUCLEOTIDE SEQUENCE [LARGE SCALE GENOMIC DNA]</scope>
    <source>
        <strain evidence="7 8">S72</strain>
    </source>
</reference>
<keyword evidence="4" id="KW-0804">Transcription</keyword>
<sequence>MRSWLRRRVLAAADVEDIVQECYCRLAQLPDVAHVAVPRAYLFTVARHILQRQVERARVVRIETASGMDGWEEEGDPLTPERFAQGRQELARVQAALAQLSDRARRIFIMRRVEGLSQKMIAQTLGVSETIVENEASRGLRTILRTLTEPEQEQPSSSGGVHARKH</sequence>
<dbReference type="EMBL" id="CP023741">
    <property type="protein sequence ID" value="ATI82602.1"/>
    <property type="molecule type" value="Genomic_DNA"/>
</dbReference>
<evidence type="ECO:0000313" key="7">
    <source>
        <dbReference type="EMBL" id="ATI82602.1"/>
    </source>
</evidence>
<dbReference type="AlphaFoldDB" id="A0A291N5I0"/>
<dbReference type="PANTHER" id="PTHR43133:SF63">
    <property type="entry name" value="RNA POLYMERASE SIGMA FACTOR FECI-RELATED"/>
    <property type="match status" value="1"/>
</dbReference>
<protein>
    <submittedName>
        <fullName evidence="7">RNA polymerase sigma factor</fullName>
    </submittedName>
</protein>
<keyword evidence="3" id="KW-0731">Sigma factor</keyword>
<dbReference type="NCBIfam" id="TIGR02937">
    <property type="entry name" value="sigma70-ECF"/>
    <property type="match status" value="1"/>
</dbReference>
<dbReference type="GO" id="GO:0003677">
    <property type="term" value="F:DNA binding"/>
    <property type="evidence" value="ECO:0007669"/>
    <property type="project" value="InterPro"/>
</dbReference>
<dbReference type="InterPro" id="IPR014284">
    <property type="entry name" value="RNA_pol_sigma-70_dom"/>
</dbReference>
<evidence type="ECO:0000256" key="1">
    <source>
        <dbReference type="ARBA" id="ARBA00010641"/>
    </source>
</evidence>
<dbReference type="InterPro" id="IPR013249">
    <property type="entry name" value="RNA_pol_sigma70_r4_t2"/>
</dbReference>
<keyword evidence="2" id="KW-0805">Transcription regulation</keyword>
<gene>
    <name evidence="7" type="ORF">A6768_23100</name>
</gene>
<dbReference type="Pfam" id="PF04542">
    <property type="entry name" value="Sigma70_r2"/>
    <property type="match status" value="1"/>
</dbReference>
<evidence type="ECO:0000259" key="5">
    <source>
        <dbReference type="Pfam" id="PF04542"/>
    </source>
</evidence>
<dbReference type="SUPFAM" id="SSF88659">
    <property type="entry name" value="Sigma3 and sigma4 domains of RNA polymerase sigma factors"/>
    <property type="match status" value="1"/>
</dbReference>
<dbReference type="InterPro" id="IPR007627">
    <property type="entry name" value="RNA_pol_sigma70_r2"/>
</dbReference>
<comment type="similarity">
    <text evidence="1">Belongs to the sigma-70 factor family. ECF subfamily.</text>
</comment>
<dbReference type="PANTHER" id="PTHR43133">
    <property type="entry name" value="RNA POLYMERASE ECF-TYPE SIGMA FACTO"/>
    <property type="match status" value="1"/>
</dbReference>
<evidence type="ECO:0000313" key="8">
    <source>
        <dbReference type="Proteomes" id="UP000219422"/>
    </source>
</evidence>
<dbReference type="Gene3D" id="1.10.10.10">
    <property type="entry name" value="Winged helix-like DNA-binding domain superfamily/Winged helix DNA-binding domain"/>
    <property type="match status" value="1"/>
</dbReference>
<feature type="domain" description="RNA polymerase sigma-70 region 2" evidence="5">
    <location>
        <begin position="2"/>
        <end position="58"/>
    </location>
</feature>
<dbReference type="Pfam" id="PF08281">
    <property type="entry name" value="Sigma70_r4_2"/>
    <property type="match status" value="1"/>
</dbReference>
<organism evidence="7 8">
    <name type="scientific">Sphingobium yanoikuyae</name>
    <name type="common">Sphingomonas yanoikuyae</name>
    <dbReference type="NCBI Taxonomy" id="13690"/>
    <lineage>
        <taxon>Bacteria</taxon>
        <taxon>Pseudomonadati</taxon>
        <taxon>Pseudomonadota</taxon>
        <taxon>Alphaproteobacteria</taxon>
        <taxon>Sphingomonadales</taxon>
        <taxon>Sphingomonadaceae</taxon>
        <taxon>Sphingobium</taxon>
    </lineage>
</organism>
<evidence type="ECO:0000256" key="2">
    <source>
        <dbReference type="ARBA" id="ARBA00023015"/>
    </source>
</evidence>
<evidence type="ECO:0000256" key="3">
    <source>
        <dbReference type="ARBA" id="ARBA00023082"/>
    </source>
</evidence>
<dbReference type="InterPro" id="IPR036388">
    <property type="entry name" value="WH-like_DNA-bd_sf"/>
</dbReference>
<proteinExistence type="inferred from homology"/>
<dbReference type="GO" id="GO:0016987">
    <property type="term" value="F:sigma factor activity"/>
    <property type="evidence" value="ECO:0007669"/>
    <property type="project" value="UniProtKB-KW"/>
</dbReference>
<dbReference type="KEGG" id="sya:A6768_23100"/>
<dbReference type="Proteomes" id="UP000219422">
    <property type="component" value="Chromosome"/>
</dbReference>